<dbReference type="AlphaFoldDB" id="A0A841CQL0"/>
<comment type="caution">
    <text evidence="3">The sequence shown here is derived from an EMBL/GenBank/DDBJ whole genome shotgun (WGS) entry which is preliminary data.</text>
</comment>
<evidence type="ECO:0000313" key="3">
    <source>
        <dbReference type="EMBL" id="MBB5959579.1"/>
    </source>
</evidence>
<reference evidence="3 4" key="1">
    <citation type="submission" date="2020-08" db="EMBL/GenBank/DDBJ databases">
        <title>Genomic Encyclopedia of Type Strains, Phase III (KMG-III): the genomes of soil and plant-associated and newly described type strains.</title>
        <authorList>
            <person name="Whitman W."/>
        </authorList>
    </citation>
    <scope>NUCLEOTIDE SEQUENCE [LARGE SCALE GENOMIC DNA]</scope>
    <source>
        <strain evidence="3 4">CECT 8640</strain>
    </source>
</reference>
<accession>A0A841CQL0</accession>
<organism evidence="3 4">
    <name type="scientific">Saccharothrix tamanrassetensis</name>
    <dbReference type="NCBI Taxonomy" id="1051531"/>
    <lineage>
        <taxon>Bacteria</taxon>
        <taxon>Bacillati</taxon>
        <taxon>Actinomycetota</taxon>
        <taxon>Actinomycetes</taxon>
        <taxon>Pseudonocardiales</taxon>
        <taxon>Pseudonocardiaceae</taxon>
        <taxon>Saccharothrix</taxon>
    </lineage>
</organism>
<proteinExistence type="predicted"/>
<dbReference type="PROSITE" id="PS51257">
    <property type="entry name" value="PROKAR_LIPOPROTEIN"/>
    <property type="match status" value="1"/>
</dbReference>
<protein>
    <recommendedName>
        <fullName evidence="5">Tubulin-like protein</fullName>
    </recommendedName>
</protein>
<dbReference type="Gene3D" id="3.40.50.1440">
    <property type="entry name" value="Tubulin/FtsZ, GTPase domain"/>
    <property type="match status" value="1"/>
</dbReference>
<dbReference type="InterPro" id="IPR025904">
    <property type="entry name" value="Tubulin-like"/>
</dbReference>
<evidence type="ECO:0000256" key="2">
    <source>
        <dbReference type="SAM" id="MobiDB-lite"/>
    </source>
</evidence>
<gene>
    <name evidence="3" type="ORF">FHS29_006200</name>
</gene>
<dbReference type="InterPro" id="IPR036525">
    <property type="entry name" value="Tubulin/FtsZ_GTPase_sf"/>
</dbReference>
<feature type="coiled-coil region" evidence="1">
    <location>
        <begin position="590"/>
        <end position="617"/>
    </location>
</feature>
<keyword evidence="1" id="KW-0175">Coiled coil</keyword>
<dbReference type="EMBL" id="JACHJN010000011">
    <property type="protein sequence ID" value="MBB5959579.1"/>
    <property type="molecule type" value="Genomic_DNA"/>
</dbReference>
<dbReference type="Pfam" id="PF13809">
    <property type="entry name" value="Tubulin_2"/>
    <property type="match status" value="1"/>
</dbReference>
<dbReference type="RefSeq" id="WP_184696580.1">
    <property type="nucleotide sequence ID" value="NZ_JACHJN010000011.1"/>
</dbReference>
<feature type="region of interest" description="Disordered" evidence="2">
    <location>
        <begin position="358"/>
        <end position="379"/>
    </location>
</feature>
<evidence type="ECO:0000313" key="4">
    <source>
        <dbReference type="Proteomes" id="UP000547510"/>
    </source>
</evidence>
<evidence type="ECO:0000256" key="1">
    <source>
        <dbReference type="SAM" id="Coils"/>
    </source>
</evidence>
<sequence>MKIYQPMLFVGLGGTGCRVGAELDRRFREELCGPDGRRLQNLMPGQKLEPYQLPGCLQFVYADLADDEFSHIEGRVVPDKSHLPAAQRTMRMVRNLVPQYDTYAEVERSIRVTSPTFVESWLPPAPGQPTVAPLHRGAGQFPTVGRAALFATFRDGLTPAQGPLVSAIGDINNSGGQLSRLGGQLRDSVDVFVAFSVAGGTGSGLFYDYLHLIGDAVNRNGYRARIYPLVVMPSAFTDGLGGGRPAKLNAGRALLDLFRVVDDQNSTMPGVDLDRSGVQGSLSVRYPARDEIRLRPSTVQTAFLFSGNAGMEREDLHRSMVSMVLSLVGSDLPRDDEGKPLGQQDFQSFADSFINTAAERGTPSPTGIGRKGVSTSSVASMTVPDDELADIVSSRLLAEAVRELAEPAPGQAENNRDLIATFFANAGVGPLWTRAAAPVAEPAAVNGLDAILATLNRRTATMNASLHALDQQLVQQVPVLTQDFDPHNGLRTLLGTTDLFHARRVVMGHQSIPDEVSRRGFIRIVESRRGDPPPPPGINQITPTPVVQRVRRIARVKWGDPSVRESLRRQDEWYTWRAQCAWHRAWGDQARRWDRKLRALERDVLELTAAFEQHAQADAELFARRSRVLFAPKVGVSYLLPRQGDLNAFYEAVLRRFVEHYAEEGRLTPVATAAQVVNVILGDQGWRTAFTTYQEHKADRAVAFVRDRLKQMVKWLFTHSDTRQPLLPRLHDLLVAAAGRDQDKVSEEDLSQFQQKLAGLVPGGFAPSGKGQLKILYSYPAVNRDLELERLLRDVVYLPRGQNVHEEFRPIDAESIAVVLVRSSMGLTEVGEVREILRFWSDALEAEQPPDFLPWRQRLGYQSAYLATTPGDRTKILHHLLCATWNGQVTVNGPRQSPDSMVVGIGVNMRLDLRGFGPLSSWGSVLAAYEQWVLADSEEIRREFCERLMTTTPDGFTAKPSQPDPVFGELLRLAETEPKEIADLLAHKRQAGRRRLEALQEFWEVTVPAALELPFGNDAALEDDLRGLYGWFDR</sequence>
<evidence type="ECO:0008006" key="5">
    <source>
        <dbReference type="Google" id="ProtNLM"/>
    </source>
</evidence>
<keyword evidence="4" id="KW-1185">Reference proteome</keyword>
<dbReference type="Proteomes" id="UP000547510">
    <property type="component" value="Unassembled WGS sequence"/>
</dbReference>
<name>A0A841CQL0_9PSEU</name>